<accession>A0A411BKE8</accession>
<gene>
    <name evidence="1" type="ORF">VspSw1_6</name>
</gene>
<dbReference type="InterPro" id="IPR056931">
    <property type="entry name" value="D14-like"/>
</dbReference>
<dbReference type="InterPro" id="IPR011856">
    <property type="entry name" value="tRNA_endonuc-like_dom_sf"/>
</dbReference>
<keyword evidence="2" id="KW-1185">Reference proteome</keyword>
<dbReference type="GO" id="GO:0003676">
    <property type="term" value="F:nucleic acid binding"/>
    <property type="evidence" value="ECO:0007669"/>
    <property type="project" value="InterPro"/>
</dbReference>
<dbReference type="Gene3D" id="3.40.1350.10">
    <property type="match status" value="1"/>
</dbReference>
<name>A0A411BKE8_9CAUD</name>
<evidence type="ECO:0000313" key="2">
    <source>
        <dbReference type="Proteomes" id="UP000290327"/>
    </source>
</evidence>
<protein>
    <submittedName>
        <fullName evidence="1">D14 protein</fullName>
    </submittedName>
</protein>
<organism evidence="1 2">
    <name type="scientific">Vibrio phage VspSw_1</name>
    <dbReference type="NCBI Taxonomy" id="2484249"/>
    <lineage>
        <taxon>Viruses</taxon>
        <taxon>Duplodnaviria</taxon>
        <taxon>Heunggongvirae</taxon>
        <taxon>Uroviricota</taxon>
        <taxon>Caudoviricetes</taxon>
        <taxon>Demerecviridae</taxon>
        <taxon>Pogseptimavirus</taxon>
        <taxon>Pogseptimavirus VspSw1</taxon>
    </lineage>
</organism>
<evidence type="ECO:0000313" key="1">
    <source>
        <dbReference type="EMBL" id="QAY02083.1"/>
    </source>
</evidence>
<dbReference type="Pfam" id="PF24608">
    <property type="entry name" value="PDDEXK_15"/>
    <property type="match status" value="1"/>
</dbReference>
<dbReference type="EMBL" id="MH925094">
    <property type="protein sequence ID" value="QAY02083.1"/>
    <property type="molecule type" value="Genomic_DNA"/>
</dbReference>
<proteinExistence type="predicted"/>
<dbReference type="Proteomes" id="UP000290327">
    <property type="component" value="Segment"/>
</dbReference>
<reference evidence="1 2" key="1">
    <citation type="submission" date="2018-09" db="EMBL/GenBank/DDBJ databases">
        <title>Characterization and complete genomic analysis of VspSw_1.</title>
        <authorList>
            <person name="Chen L."/>
        </authorList>
    </citation>
    <scope>NUCLEOTIDE SEQUENCE [LARGE SCALE GENOMIC DNA]</scope>
</reference>
<sequence>MANSRDKGQRAEYAVRDLLRAATGAQWERVPGSGGFGSQHGLKGDIYLPNSTGLMSLYCIEVKHYADEQFNSNMLKQTKTQSQMEKWLLQTEREAGEMNARPVLVFKKDRGPWFIAIRTKDPLVEKVVSEVPYAIIKVSDDVEEYFVVDFKAFLNNIKLEDLAK</sequence>